<evidence type="ECO:0000259" key="1">
    <source>
        <dbReference type="Pfam" id="PF00534"/>
    </source>
</evidence>
<dbReference type="InterPro" id="IPR001296">
    <property type="entry name" value="Glyco_trans_1"/>
</dbReference>
<dbReference type="OrthoDB" id="9806653at2"/>
<dbReference type="Proteomes" id="UP000076925">
    <property type="component" value="Unassembled WGS sequence"/>
</dbReference>
<evidence type="ECO:0000313" key="3">
    <source>
        <dbReference type="Proteomes" id="UP000076925"/>
    </source>
</evidence>
<accession>A0A139X3M0</accession>
<comment type="caution">
    <text evidence="2">The sequence shown here is derived from an EMBL/GenBank/DDBJ whole genome shotgun (WGS) entry which is preliminary data.</text>
</comment>
<dbReference type="SUPFAM" id="SSF53756">
    <property type="entry name" value="UDP-Glycosyltransferase/glycogen phosphorylase"/>
    <property type="match status" value="1"/>
</dbReference>
<dbReference type="GO" id="GO:0016757">
    <property type="term" value="F:glycosyltransferase activity"/>
    <property type="evidence" value="ECO:0007669"/>
    <property type="project" value="InterPro"/>
</dbReference>
<dbReference type="AlphaFoldDB" id="A0A139X3M0"/>
<dbReference type="Gene3D" id="3.40.50.2000">
    <property type="entry name" value="Glycogen Phosphorylase B"/>
    <property type="match status" value="2"/>
</dbReference>
<evidence type="ECO:0000313" key="2">
    <source>
        <dbReference type="EMBL" id="KYC39311.1"/>
    </source>
</evidence>
<dbReference type="EMBL" id="ANNX02000035">
    <property type="protein sequence ID" value="KYC39311.1"/>
    <property type="molecule type" value="Genomic_DNA"/>
</dbReference>
<reference evidence="2 3" key="1">
    <citation type="journal article" date="2013" name="Genome Biol. Evol.">
        <title>Genomes of Stigonematalean cyanobacteria (subsection V) and the evolution of oxygenic photosynthesis from prokaryotes to plastids.</title>
        <authorList>
            <person name="Dagan T."/>
            <person name="Roettger M."/>
            <person name="Stucken K."/>
            <person name="Landan G."/>
            <person name="Koch R."/>
            <person name="Major P."/>
            <person name="Gould S.B."/>
            <person name="Goremykin V.V."/>
            <person name="Rippka R."/>
            <person name="Tandeau de Marsac N."/>
            <person name="Gugger M."/>
            <person name="Lockhart P.J."/>
            <person name="Allen J.F."/>
            <person name="Brune I."/>
            <person name="Maus I."/>
            <person name="Puhler A."/>
            <person name="Martin W.F."/>
        </authorList>
    </citation>
    <scope>NUCLEOTIDE SEQUENCE [LARGE SCALE GENOMIC DNA]</scope>
    <source>
        <strain evidence="2 3">PCC 7110</strain>
    </source>
</reference>
<keyword evidence="3" id="KW-1185">Reference proteome</keyword>
<gene>
    <name evidence="2" type="ORF">WA1_31745</name>
</gene>
<feature type="domain" description="Glycosyl transferase family 1" evidence="1">
    <location>
        <begin position="210"/>
        <end position="364"/>
    </location>
</feature>
<protein>
    <submittedName>
        <fullName evidence="2">Glycoside hydrolase</fullName>
    </submittedName>
</protein>
<dbReference type="Pfam" id="PF00534">
    <property type="entry name" value="Glycos_transf_1"/>
    <property type="match status" value="1"/>
</dbReference>
<sequence length="405" mass="45769">MRKPVLTIFYQFNPWNTTIGGIQTLIKTFIKYAPSEFEVRLVGTGDYRAKPVGVWQQAEFAGKEISFLPLFTLQNDNVRNLIPTTLKYTAALLGKRFESDFMHFHRIEPTLATFYWTGEKTLFIHNDIRTQMQASGDKKAILWRRFPVAYFALENILVRQFDQILSCNTDATKLYKQRYPNLQDRVKYIKNSFDSEIFYPLTGEQRQAERRELVSQLGLAEETRFVLFAGRLHPQKDPILLVRAIAALNDPNVHLLIAGDGELAAEIRAELVRLGLSSQVTMLGAVTQKEIARLHRICNVFVLSSEYEGLPLVVLEALASGTPVVTTQCGETPKLLGAKSGVVCSERTPTCIAEAIRKVLIQPEDYPTDACVRAAQPYAARTVIRDVYSDMFSRWEQKASLAVGV</sequence>
<dbReference type="RefSeq" id="WP_017740290.1">
    <property type="nucleotide sequence ID" value="NZ_KQ976354.1"/>
</dbReference>
<organism evidence="2 3">
    <name type="scientific">Scytonema hofmannii PCC 7110</name>
    <dbReference type="NCBI Taxonomy" id="128403"/>
    <lineage>
        <taxon>Bacteria</taxon>
        <taxon>Bacillati</taxon>
        <taxon>Cyanobacteriota</taxon>
        <taxon>Cyanophyceae</taxon>
        <taxon>Nostocales</taxon>
        <taxon>Scytonemataceae</taxon>
        <taxon>Scytonema</taxon>
    </lineage>
</organism>
<keyword evidence="2" id="KW-0378">Hydrolase</keyword>
<dbReference type="GO" id="GO:0016787">
    <property type="term" value="F:hydrolase activity"/>
    <property type="evidence" value="ECO:0007669"/>
    <property type="project" value="UniProtKB-KW"/>
</dbReference>
<dbReference type="STRING" id="128403.WA1_31745"/>
<dbReference type="PANTHER" id="PTHR45947">
    <property type="entry name" value="SULFOQUINOVOSYL TRANSFERASE SQD2"/>
    <property type="match status" value="1"/>
</dbReference>
<dbReference type="PANTHER" id="PTHR45947:SF3">
    <property type="entry name" value="SULFOQUINOVOSYL TRANSFERASE SQD2"/>
    <property type="match status" value="1"/>
</dbReference>
<name>A0A139X3M0_9CYAN</name>
<dbReference type="InterPro" id="IPR050194">
    <property type="entry name" value="Glycosyltransferase_grp1"/>
</dbReference>
<proteinExistence type="predicted"/>